<dbReference type="Proteomes" id="UP001221757">
    <property type="component" value="Unassembled WGS sequence"/>
</dbReference>
<evidence type="ECO:0000256" key="1">
    <source>
        <dbReference type="SAM" id="MobiDB-lite"/>
    </source>
</evidence>
<feature type="compositionally biased region" description="Pro residues" evidence="1">
    <location>
        <begin position="60"/>
        <end position="71"/>
    </location>
</feature>
<sequence length="118" mass="12563">MAWHPLLLLGRALHHPPALDTVLPGSTHRAQHGAGTPNTASHKDQRRAAEPNNYSKSPPAGAPWPAPPPPMASTSCIGGTRRRGESSEAGADSAPYILRASRRLSGDSKGRSVKRHQR</sequence>
<evidence type="ECO:0000313" key="3">
    <source>
        <dbReference type="Proteomes" id="UP001221757"/>
    </source>
</evidence>
<dbReference type="AlphaFoldDB" id="A0AAD7FBL4"/>
<accession>A0AAD7FBL4</accession>
<feature type="region of interest" description="Disordered" evidence="1">
    <location>
        <begin position="17"/>
        <end position="118"/>
    </location>
</feature>
<protein>
    <submittedName>
        <fullName evidence="2">Uncharacterized protein</fullName>
    </submittedName>
</protein>
<evidence type="ECO:0000313" key="2">
    <source>
        <dbReference type="EMBL" id="KAJ7614216.1"/>
    </source>
</evidence>
<keyword evidence="3" id="KW-1185">Reference proteome</keyword>
<proteinExistence type="predicted"/>
<gene>
    <name evidence="2" type="ORF">B0H17DRAFT_1153028</name>
</gene>
<dbReference type="EMBL" id="JARKIE010000874">
    <property type="protein sequence ID" value="KAJ7614216.1"/>
    <property type="molecule type" value="Genomic_DNA"/>
</dbReference>
<reference evidence="2" key="1">
    <citation type="submission" date="2023-03" db="EMBL/GenBank/DDBJ databases">
        <title>Massive genome expansion in bonnet fungi (Mycena s.s.) driven by repeated elements and novel gene families across ecological guilds.</title>
        <authorList>
            <consortium name="Lawrence Berkeley National Laboratory"/>
            <person name="Harder C.B."/>
            <person name="Miyauchi S."/>
            <person name="Viragh M."/>
            <person name="Kuo A."/>
            <person name="Thoen E."/>
            <person name="Andreopoulos B."/>
            <person name="Lu D."/>
            <person name="Skrede I."/>
            <person name="Drula E."/>
            <person name="Henrissat B."/>
            <person name="Morin E."/>
            <person name="Kohler A."/>
            <person name="Barry K."/>
            <person name="LaButti K."/>
            <person name="Morin E."/>
            <person name="Salamov A."/>
            <person name="Lipzen A."/>
            <person name="Mereny Z."/>
            <person name="Hegedus B."/>
            <person name="Baldrian P."/>
            <person name="Stursova M."/>
            <person name="Weitz H."/>
            <person name="Taylor A."/>
            <person name="Grigoriev I.V."/>
            <person name="Nagy L.G."/>
            <person name="Martin F."/>
            <person name="Kauserud H."/>
        </authorList>
    </citation>
    <scope>NUCLEOTIDE SEQUENCE</scope>
    <source>
        <strain evidence="2">CBHHK067</strain>
    </source>
</reference>
<organism evidence="2 3">
    <name type="scientific">Mycena rosella</name>
    <name type="common">Pink bonnet</name>
    <name type="synonym">Agaricus rosellus</name>
    <dbReference type="NCBI Taxonomy" id="1033263"/>
    <lineage>
        <taxon>Eukaryota</taxon>
        <taxon>Fungi</taxon>
        <taxon>Dikarya</taxon>
        <taxon>Basidiomycota</taxon>
        <taxon>Agaricomycotina</taxon>
        <taxon>Agaricomycetes</taxon>
        <taxon>Agaricomycetidae</taxon>
        <taxon>Agaricales</taxon>
        <taxon>Marasmiineae</taxon>
        <taxon>Mycenaceae</taxon>
        <taxon>Mycena</taxon>
    </lineage>
</organism>
<comment type="caution">
    <text evidence="2">The sequence shown here is derived from an EMBL/GenBank/DDBJ whole genome shotgun (WGS) entry which is preliminary data.</text>
</comment>
<name>A0AAD7FBL4_MYCRO</name>